<gene>
    <name evidence="3" type="ORF">A3G33_00250</name>
</gene>
<dbReference type="EMBL" id="MHFR01000002">
    <property type="protein sequence ID" value="OGW99598.1"/>
    <property type="molecule type" value="Genomic_DNA"/>
</dbReference>
<proteinExistence type="inferred from homology"/>
<dbReference type="PROSITE" id="PS50878">
    <property type="entry name" value="RT_POL"/>
    <property type="match status" value="1"/>
</dbReference>
<dbReference type="Pfam" id="PF00078">
    <property type="entry name" value="RVT_1"/>
    <property type="match status" value="1"/>
</dbReference>
<dbReference type="InterPro" id="IPR043502">
    <property type="entry name" value="DNA/RNA_pol_sf"/>
</dbReference>
<dbReference type="Proteomes" id="UP000178187">
    <property type="component" value="Unassembled WGS sequence"/>
</dbReference>
<feature type="domain" description="Reverse transcriptase" evidence="2">
    <location>
        <begin position="1"/>
        <end position="287"/>
    </location>
</feature>
<reference evidence="3 4" key="1">
    <citation type="journal article" date="2016" name="Nat. Commun.">
        <title>Thousands of microbial genomes shed light on interconnected biogeochemical processes in an aquifer system.</title>
        <authorList>
            <person name="Anantharaman K."/>
            <person name="Brown C.T."/>
            <person name="Hug L.A."/>
            <person name="Sharon I."/>
            <person name="Castelle C.J."/>
            <person name="Probst A.J."/>
            <person name="Thomas B.C."/>
            <person name="Singh A."/>
            <person name="Wilkins M.J."/>
            <person name="Karaoz U."/>
            <person name="Brodie E.L."/>
            <person name="Williams K.H."/>
            <person name="Hubbard S.S."/>
            <person name="Banfield J.F."/>
        </authorList>
    </citation>
    <scope>NUCLEOTIDE SEQUENCE [LARGE SCALE GENOMIC DNA]</scope>
</reference>
<evidence type="ECO:0000256" key="1">
    <source>
        <dbReference type="ARBA" id="ARBA00034120"/>
    </source>
</evidence>
<evidence type="ECO:0000259" key="2">
    <source>
        <dbReference type="PROSITE" id="PS50878"/>
    </source>
</evidence>
<dbReference type="AlphaFoldDB" id="A0A1G1L390"/>
<dbReference type="InterPro" id="IPR051083">
    <property type="entry name" value="GrpII_Intron_Splice-Mob/Def"/>
</dbReference>
<protein>
    <recommendedName>
        <fullName evidence="2">Reverse transcriptase domain-containing protein</fullName>
    </recommendedName>
</protein>
<accession>A0A1G1L390</accession>
<dbReference type="CDD" id="cd01651">
    <property type="entry name" value="RT_G2_intron"/>
    <property type="match status" value="1"/>
</dbReference>
<evidence type="ECO:0000313" key="3">
    <source>
        <dbReference type="EMBL" id="OGW99598.1"/>
    </source>
</evidence>
<comment type="caution">
    <text evidence="3">The sequence shown here is derived from an EMBL/GenBank/DDBJ whole genome shotgun (WGS) entry which is preliminary data.</text>
</comment>
<evidence type="ECO:0000313" key="4">
    <source>
        <dbReference type="Proteomes" id="UP000178187"/>
    </source>
</evidence>
<organism evidence="3 4">
    <name type="scientific">Candidatus Danuiimicrobium aquiferis</name>
    <dbReference type="NCBI Taxonomy" id="1801832"/>
    <lineage>
        <taxon>Bacteria</taxon>
        <taxon>Pseudomonadati</taxon>
        <taxon>Candidatus Omnitrophota</taxon>
        <taxon>Candidatus Danuiimicrobium</taxon>
    </lineage>
</organism>
<name>A0A1G1L390_9BACT</name>
<dbReference type="PANTHER" id="PTHR34047">
    <property type="entry name" value="NUCLEAR INTRON MATURASE 1, MITOCHONDRIAL-RELATED"/>
    <property type="match status" value="1"/>
</dbReference>
<dbReference type="PANTHER" id="PTHR34047:SF8">
    <property type="entry name" value="PROTEIN YKFC"/>
    <property type="match status" value="1"/>
</dbReference>
<dbReference type="SUPFAM" id="SSF56672">
    <property type="entry name" value="DNA/RNA polymerases"/>
    <property type="match status" value="1"/>
</dbReference>
<dbReference type="InterPro" id="IPR000477">
    <property type="entry name" value="RT_dom"/>
</dbReference>
<comment type="similarity">
    <text evidence="1">Belongs to the bacterial reverse transcriptase family.</text>
</comment>
<sequence>MPLFIKFLKKRNLRSAWNIIASRHPNTPEVQKFKNDLENNLNLLRSSLKEREFRFSDYRGALLLQPGKKKPRPLKIPPVIDRVVQKALSHVIEPFFSDLNLPCSHGYISGHSPITALDQVLKLRDQGYKVVLEADIKDFFGSVDHVRLLDLIKSVLHFDDSLVELLDAAIKTQIGNPEEFSGEELLEYFPNGNVGVPQGGILSPLFANAYLSGFDHCMLSEGFKLIRYADDFVMLCKTEEEAFRAYEHANQKLQSLNLNLHPLDEGENPKTRITTFNNGFCFLGVQFNGRILTCSRKAVIKFKENIRIRTDVRENPDFIQSILNLRRSVESWAKSYSFCHAENLKVNNHEMEKIYSHLDLYVREKLIAYLRRCDFIPSKGVFENIHFYRLQIPLMKEILHHCETLENLTLKSKRREKEYRRIKRRNDKTLSGVMTSR</sequence>